<protein>
    <submittedName>
        <fullName evidence="3">OmpA family protein</fullName>
    </submittedName>
</protein>
<dbReference type="InterPro" id="IPR036737">
    <property type="entry name" value="OmpA-like_sf"/>
</dbReference>
<evidence type="ECO:0000313" key="4">
    <source>
        <dbReference type="Proteomes" id="UP001209229"/>
    </source>
</evidence>
<dbReference type="PANTHER" id="PTHR30329:SF21">
    <property type="entry name" value="LIPOPROTEIN YIAD-RELATED"/>
    <property type="match status" value="1"/>
</dbReference>
<dbReference type="InterPro" id="IPR011042">
    <property type="entry name" value="6-blade_b-propeller_TolB-like"/>
</dbReference>
<comment type="caution">
    <text evidence="3">The sequence shown here is derived from an EMBL/GenBank/DDBJ whole genome shotgun (WGS) entry which is preliminary data.</text>
</comment>
<evidence type="ECO:0000259" key="2">
    <source>
        <dbReference type="PROSITE" id="PS51123"/>
    </source>
</evidence>
<dbReference type="InterPro" id="IPR011659">
    <property type="entry name" value="WD40"/>
</dbReference>
<feature type="domain" description="OmpA-like" evidence="2">
    <location>
        <begin position="554"/>
        <end position="675"/>
    </location>
</feature>
<dbReference type="Gene3D" id="3.30.1330.60">
    <property type="entry name" value="OmpA-like domain"/>
    <property type="match status" value="1"/>
</dbReference>
<proteinExistence type="predicted"/>
<reference evidence="3" key="1">
    <citation type="submission" date="2022-10" db="EMBL/GenBank/DDBJ databases">
        <authorList>
            <person name="Yu W.X."/>
        </authorList>
    </citation>
    <scope>NUCLEOTIDE SEQUENCE</scope>
    <source>
        <strain evidence="3">AAT</strain>
    </source>
</reference>
<dbReference type="SUPFAM" id="SSF82171">
    <property type="entry name" value="DPP6 N-terminal domain-like"/>
    <property type="match status" value="1"/>
</dbReference>
<dbReference type="Gene3D" id="1.25.40.10">
    <property type="entry name" value="Tetratricopeptide repeat domain"/>
    <property type="match status" value="1"/>
</dbReference>
<dbReference type="EMBL" id="JAPDPJ010000023">
    <property type="protein sequence ID" value="MCW3787035.1"/>
    <property type="molecule type" value="Genomic_DNA"/>
</dbReference>
<evidence type="ECO:0000313" key="3">
    <source>
        <dbReference type="EMBL" id="MCW3787035.1"/>
    </source>
</evidence>
<keyword evidence="1" id="KW-0472">Membrane</keyword>
<dbReference type="SUPFAM" id="SSF48452">
    <property type="entry name" value="TPR-like"/>
    <property type="match status" value="1"/>
</dbReference>
<dbReference type="AlphaFoldDB" id="A0AAE3SF29"/>
<dbReference type="InterPro" id="IPR011990">
    <property type="entry name" value="TPR-like_helical_dom_sf"/>
</dbReference>
<name>A0AAE3SF29_9BACT</name>
<dbReference type="Gene3D" id="2.120.10.30">
    <property type="entry name" value="TolB, C-terminal domain"/>
    <property type="match status" value="1"/>
</dbReference>
<dbReference type="SUPFAM" id="SSF103088">
    <property type="entry name" value="OmpA-like"/>
    <property type="match status" value="1"/>
</dbReference>
<evidence type="ECO:0000256" key="1">
    <source>
        <dbReference type="PROSITE-ProRule" id="PRU00473"/>
    </source>
</evidence>
<organism evidence="3 4">
    <name type="scientific">Plebeiibacterium sediminum</name>
    <dbReference type="NCBI Taxonomy" id="2992112"/>
    <lineage>
        <taxon>Bacteria</taxon>
        <taxon>Pseudomonadati</taxon>
        <taxon>Bacteroidota</taxon>
        <taxon>Bacteroidia</taxon>
        <taxon>Marinilabiliales</taxon>
        <taxon>Marinilabiliaceae</taxon>
        <taxon>Plebeiibacterium</taxon>
    </lineage>
</organism>
<dbReference type="CDD" id="cd07185">
    <property type="entry name" value="OmpA_C-like"/>
    <property type="match status" value="1"/>
</dbReference>
<dbReference type="Proteomes" id="UP001209229">
    <property type="component" value="Unassembled WGS sequence"/>
</dbReference>
<dbReference type="InterPro" id="IPR006665">
    <property type="entry name" value="OmpA-like"/>
</dbReference>
<keyword evidence="4" id="KW-1185">Reference proteome</keyword>
<dbReference type="Pfam" id="PF00691">
    <property type="entry name" value="OmpA"/>
    <property type="match status" value="1"/>
</dbReference>
<accession>A0AAE3SF29</accession>
<dbReference type="InterPro" id="IPR050330">
    <property type="entry name" value="Bact_OuterMem_StrucFunc"/>
</dbReference>
<sequence>MKKITQYIVLSLFIFLGTISVQGQSKLVNKGDSYYKKAEYYQALQSYLEAQNEGEKLSGEVKVKMGKCYYELNNIERALTTLLEVEDQLSTKDDYMVYAQVYQRSGLYAKEDRGAIFWYEKALKAGANPVQVNELIESCNWAAAHEEIEPYRVNPSPIFTSGQSFGIQYYKNGVVYSSASEEGSKNVDRQGKSFLNLYYSDLKGNEIQKGSLFSKSLVSPYHIGAISFTSDFNTMYFTKVVRVKGGESRLKLFKVNYEGNDWGKEIELPFINDKYDYGHPAVSPDDKFLYFVSNMEGGQGGKDIYRVERLRGGMYGTVKNLGPEINTYGDEVFPFVSKDNVLYFSSDGHYGFGGLDIFRADYEDGAWKNVRNMLKPFNDVADDFAYVVNPKDPEQGFLSSSRTETGDDVIFTVEFVGEKDEPEVEPELPKEGDVIALEDLPEEQGPVQEDAKIDLSAYPAVFSAKVKSTFNNLAAKGVKVDIIDDATGKIIASGISDDKGVFNIDIPDEYRKDGQELELVFSKEGEFNSKRMILNIMELADLNENGLSLTPIFNDEVLDDISGMVLYYVGTELTEESKKTLDRLATYLQNNPQIVVKLNSHTDARGSKLDNLFTSQRMGEKVEEMLMKKGVDSEATIPRGYGERYIVNKCKRGVLCSDEEQLKNRRIEVVVWRVKK</sequence>
<dbReference type="Pfam" id="PF07676">
    <property type="entry name" value="PD40"/>
    <property type="match status" value="2"/>
</dbReference>
<dbReference type="GO" id="GO:0016020">
    <property type="term" value="C:membrane"/>
    <property type="evidence" value="ECO:0007669"/>
    <property type="project" value="UniProtKB-UniRule"/>
</dbReference>
<dbReference type="PANTHER" id="PTHR30329">
    <property type="entry name" value="STATOR ELEMENT OF FLAGELLAR MOTOR COMPLEX"/>
    <property type="match status" value="1"/>
</dbReference>
<dbReference type="RefSeq" id="WP_301190600.1">
    <property type="nucleotide sequence ID" value="NZ_JAPDPJ010000023.1"/>
</dbReference>
<dbReference type="PROSITE" id="PS51123">
    <property type="entry name" value="OMPA_2"/>
    <property type="match status" value="1"/>
</dbReference>
<gene>
    <name evidence="3" type="ORF">OM075_11185</name>
</gene>